<feature type="compositionally biased region" description="Low complexity" evidence="9">
    <location>
        <begin position="238"/>
        <end position="254"/>
    </location>
</feature>
<feature type="compositionally biased region" description="Polar residues" evidence="9">
    <location>
        <begin position="337"/>
        <end position="354"/>
    </location>
</feature>
<dbReference type="Gene3D" id="1.25.40.270">
    <property type="entry name" value="Vacuolar protein sorting-associated protein vta1"/>
    <property type="match status" value="1"/>
</dbReference>
<evidence type="ECO:0000256" key="6">
    <source>
        <dbReference type="ARBA" id="ARBA00022753"/>
    </source>
</evidence>
<dbReference type="InterPro" id="IPR041212">
    <property type="entry name" value="Vta1_C"/>
</dbReference>
<evidence type="ECO:0000256" key="8">
    <source>
        <dbReference type="ARBA" id="ARBA00023136"/>
    </source>
</evidence>
<dbReference type="InterPro" id="IPR039431">
    <property type="entry name" value="Vta1/CALS_N"/>
</dbReference>
<accession>A0ABP0X5K4</accession>
<evidence type="ECO:0000256" key="3">
    <source>
        <dbReference type="ARBA" id="ARBA00007895"/>
    </source>
</evidence>
<evidence type="ECO:0000256" key="2">
    <source>
        <dbReference type="ARBA" id="ARBA00004496"/>
    </source>
</evidence>
<feature type="domain" description="Vta1/callose synthase N-terminal" evidence="10">
    <location>
        <begin position="12"/>
        <end position="147"/>
    </location>
</feature>
<dbReference type="InterPro" id="IPR023175">
    <property type="entry name" value="Vta1/CALS_N_sf"/>
</dbReference>
<keyword evidence="13" id="KW-1185">Reference proteome</keyword>
<name>A0ABP0X5K4_9BRYO</name>
<keyword evidence="6" id="KW-0967">Endosome</keyword>
<dbReference type="EMBL" id="OZ020100">
    <property type="protein sequence ID" value="CAK9272890.1"/>
    <property type="molecule type" value="Genomic_DNA"/>
</dbReference>
<evidence type="ECO:0000256" key="7">
    <source>
        <dbReference type="ARBA" id="ARBA00022927"/>
    </source>
</evidence>
<comment type="similarity">
    <text evidence="3">Belongs to the VTA1 family.</text>
</comment>
<reference evidence="12" key="1">
    <citation type="submission" date="2024-02" db="EMBL/GenBank/DDBJ databases">
        <authorList>
            <consortium name="ELIXIR-Norway"/>
            <consortium name="Elixir Norway"/>
        </authorList>
    </citation>
    <scope>NUCLEOTIDE SEQUENCE</scope>
</reference>
<protein>
    <recommendedName>
        <fullName evidence="14">Vacuolar protein sorting-associated protein VTA1-like protein</fullName>
    </recommendedName>
</protein>
<keyword evidence="4" id="KW-0813">Transport</keyword>
<feature type="region of interest" description="Disordered" evidence="9">
    <location>
        <begin position="148"/>
        <end position="386"/>
    </location>
</feature>
<evidence type="ECO:0000256" key="5">
    <source>
        <dbReference type="ARBA" id="ARBA00022490"/>
    </source>
</evidence>
<evidence type="ECO:0000259" key="11">
    <source>
        <dbReference type="Pfam" id="PF18097"/>
    </source>
</evidence>
<evidence type="ECO:0000256" key="4">
    <source>
        <dbReference type="ARBA" id="ARBA00022448"/>
    </source>
</evidence>
<sequence length="436" mass="46963">MTGDGEPARILLPYLQRADELQKHDHLVAYYCRLYAMEKGLKIPVKERTKETNALLTSLMNQLEKDKKVVKLSPDDNMHMEGFALSVFAKADKQDRAGRADVNTAKTFYAASIFFEVLLQFGELQPDILEKQKYASWKAVDIRKALSEDRKPVPGPPGDTVSTNVAPDIPSSHLDGNWKPQGSVSVEQPSQALGPSSTSPSLEHLSHQSSSASYDEINLPPVPSPPAYPSHGHDSYAPPGSSVFPSNSSPSDQSNLYSQAPPYSTAGNYSYASDQSGPTSAPPSFASYPSYHDAAGGPPQVSQPSYNPQQNWSNSPFNEPPQPSYPSFFPPGASGYHSATPQYPSTTHEPQDNSGFAGVRPSHTRTTSAPGAPELSGGYNVNGTYDSNYEPTPAQIAEAHKISRFAVSALAFDDIPTAISYLQKALELLTSPSAAS</sequence>
<dbReference type="PANTHER" id="PTHR46009:SF1">
    <property type="entry name" value="VACUOLAR PROTEIN SORTING-ASSOCIATED PROTEIN VTA1 HOMOLOG"/>
    <property type="match status" value="1"/>
</dbReference>
<keyword evidence="8" id="KW-0472">Membrane</keyword>
<gene>
    <name evidence="12" type="ORF">CSSPJE1EN1_LOCUS18368</name>
</gene>
<evidence type="ECO:0000256" key="1">
    <source>
        <dbReference type="ARBA" id="ARBA00004481"/>
    </source>
</evidence>
<dbReference type="PANTHER" id="PTHR46009">
    <property type="entry name" value="VACUOLAR PROTEIN SORTING-ASSOCIATED PROTEIN VTA1 HOMOLOG"/>
    <property type="match status" value="1"/>
</dbReference>
<comment type="subcellular location">
    <subcellularLocation>
        <location evidence="2">Cytoplasm</location>
    </subcellularLocation>
    <subcellularLocation>
        <location evidence="1">Endosome membrane</location>
        <topology evidence="1">Peripheral membrane protein</topology>
    </subcellularLocation>
</comment>
<dbReference type="Gene3D" id="1.20.5.420">
    <property type="entry name" value="Immunoglobulin FC, subunit C"/>
    <property type="match status" value="1"/>
</dbReference>
<keyword evidence="7" id="KW-0653">Protein transport</keyword>
<evidence type="ECO:0000313" key="13">
    <source>
        <dbReference type="Proteomes" id="UP001497444"/>
    </source>
</evidence>
<evidence type="ECO:0008006" key="14">
    <source>
        <dbReference type="Google" id="ProtNLM"/>
    </source>
</evidence>
<feature type="compositionally biased region" description="Polar residues" evidence="9">
    <location>
        <begin position="180"/>
        <end position="213"/>
    </location>
</feature>
<keyword evidence="5" id="KW-0963">Cytoplasm</keyword>
<proteinExistence type="inferred from homology"/>
<evidence type="ECO:0000259" key="10">
    <source>
        <dbReference type="Pfam" id="PF04652"/>
    </source>
</evidence>
<dbReference type="Pfam" id="PF04652">
    <property type="entry name" value="Vta1"/>
    <property type="match status" value="1"/>
</dbReference>
<evidence type="ECO:0000313" key="12">
    <source>
        <dbReference type="EMBL" id="CAK9272890.1"/>
    </source>
</evidence>
<dbReference type="Pfam" id="PF18097">
    <property type="entry name" value="Vta1_C"/>
    <property type="match status" value="1"/>
</dbReference>
<dbReference type="InterPro" id="IPR044538">
    <property type="entry name" value="Vta1-like"/>
</dbReference>
<evidence type="ECO:0000256" key="9">
    <source>
        <dbReference type="SAM" id="MobiDB-lite"/>
    </source>
</evidence>
<organism evidence="12 13">
    <name type="scientific">Sphagnum jensenii</name>
    <dbReference type="NCBI Taxonomy" id="128206"/>
    <lineage>
        <taxon>Eukaryota</taxon>
        <taxon>Viridiplantae</taxon>
        <taxon>Streptophyta</taxon>
        <taxon>Embryophyta</taxon>
        <taxon>Bryophyta</taxon>
        <taxon>Sphagnophytina</taxon>
        <taxon>Sphagnopsida</taxon>
        <taxon>Sphagnales</taxon>
        <taxon>Sphagnaceae</taxon>
        <taxon>Sphagnum</taxon>
    </lineage>
</organism>
<feature type="compositionally biased region" description="Low complexity" evidence="9">
    <location>
        <begin position="278"/>
        <end position="291"/>
    </location>
</feature>
<feature type="compositionally biased region" description="Polar residues" evidence="9">
    <location>
        <begin position="300"/>
        <end position="317"/>
    </location>
</feature>
<feature type="compositionally biased region" description="Polar residues" evidence="9">
    <location>
        <begin position="255"/>
        <end position="277"/>
    </location>
</feature>
<feature type="domain" description="Vta1 C-terminal" evidence="11">
    <location>
        <begin position="394"/>
        <end position="430"/>
    </location>
</feature>
<dbReference type="Proteomes" id="UP001497444">
    <property type="component" value="Chromosome 5"/>
</dbReference>